<dbReference type="InterPro" id="IPR036291">
    <property type="entry name" value="NAD(P)-bd_dom_sf"/>
</dbReference>
<feature type="domain" description="NAD-dependent epimerase/dehydratase" evidence="12">
    <location>
        <begin position="3"/>
        <end position="217"/>
    </location>
</feature>
<evidence type="ECO:0000256" key="10">
    <source>
        <dbReference type="ARBA" id="ARBA00031367"/>
    </source>
</evidence>
<dbReference type="PANTHER" id="PTHR43725">
    <property type="entry name" value="UDP-GLUCOSE 4-EPIMERASE"/>
    <property type="match status" value="1"/>
</dbReference>
<dbReference type="InterPro" id="IPR001509">
    <property type="entry name" value="Epimerase_deHydtase"/>
</dbReference>
<evidence type="ECO:0000256" key="6">
    <source>
        <dbReference type="ARBA" id="ARBA00018569"/>
    </source>
</evidence>
<accession>A0A150PS37</accession>
<sequence>MRILIMGGSRFNGYHLVRELVHGGHDVTVLNRGVTPVSLPAQVRRLYADRKDHLRLKEILGKEEYDCIQDVSAYTLDDVQSMVEIFEGRAGHYIFASSTAVYAASKLLPITEESPVELGPQQQDYGRNKILCERYLLSVWRQRRFPITIARFSMVLGPRNRHPDREQQMWVRLLRGREILIPGDGTTLGMVGHVEDQARAMRLMMQNPRTFGQIYNVTGKDYFTDDAYVDTLAELAGVEARKVFVPGPIMDKVAPDAVIDAGRLGLRPGGSGSPCNGRPFIQRLAPHIHGWKAPVVFSTRKLQDDLGYEQLYTFKSGMAQTYEWFEREGLADKLQYDFSVEDALLEMVKRKQAI</sequence>
<reference evidence="13 14" key="1">
    <citation type="submission" date="2014-02" db="EMBL/GenBank/DDBJ databases">
        <title>The small core and large imbalanced accessory genome model reveals a collaborative survival strategy of Sorangium cellulosum strains in nature.</title>
        <authorList>
            <person name="Han K."/>
            <person name="Peng R."/>
            <person name="Blom J."/>
            <person name="Li Y.-Z."/>
        </authorList>
    </citation>
    <scope>NUCLEOTIDE SEQUENCE [LARGE SCALE GENOMIC DNA]</scope>
    <source>
        <strain evidence="13 14">So0157-25</strain>
    </source>
</reference>
<comment type="caution">
    <text evidence="13">The sequence shown here is derived from an EMBL/GenBank/DDBJ whole genome shotgun (WGS) entry which is preliminary data.</text>
</comment>
<dbReference type="GO" id="GO:0006012">
    <property type="term" value="P:galactose metabolic process"/>
    <property type="evidence" value="ECO:0007669"/>
    <property type="project" value="UniProtKB-KW"/>
</dbReference>
<dbReference type="EC" id="5.1.3.2" evidence="5"/>
<evidence type="ECO:0000256" key="1">
    <source>
        <dbReference type="ARBA" id="ARBA00000083"/>
    </source>
</evidence>
<keyword evidence="8" id="KW-0299">Galactose metabolism</keyword>
<keyword evidence="8" id="KW-0119">Carbohydrate metabolism</keyword>
<evidence type="ECO:0000313" key="13">
    <source>
        <dbReference type="EMBL" id="KYF58504.1"/>
    </source>
</evidence>
<dbReference type="Gene3D" id="3.40.50.720">
    <property type="entry name" value="NAD(P)-binding Rossmann-like Domain"/>
    <property type="match status" value="1"/>
</dbReference>
<evidence type="ECO:0000256" key="8">
    <source>
        <dbReference type="ARBA" id="ARBA00023144"/>
    </source>
</evidence>
<comment type="catalytic activity">
    <reaction evidence="1">
        <text>UDP-alpha-D-glucose = UDP-alpha-D-galactose</text>
        <dbReference type="Rhea" id="RHEA:22168"/>
        <dbReference type="ChEBI" id="CHEBI:58885"/>
        <dbReference type="ChEBI" id="CHEBI:66914"/>
        <dbReference type="EC" id="5.1.3.2"/>
    </reaction>
</comment>
<evidence type="ECO:0000256" key="4">
    <source>
        <dbReference type="ARBA" id="ARBA00007637"/>
    </source>
</evidence>
<protein>
    <recommendedName>
        <fullName evidence="6">UDP-glucose 4-epimerase</fullName>
        <ecNumber evidence="5">5.1.3.2</ecNumber>
    </recommendedName>
    <alternativeName>
        <fullName evidence="11">Galactowaldenase</fullName>
    </alternativeName>
    <alternativeName>
        <fullName evidence="10">UDP-galactose 4-epimerase</fullName>
    </alternativeName>
</protein>
<dbReference type="PANTHER" id="PTHR43725:SF47">
    <property type="entry name" value="UDP-GLUCOSE 4-EPIMERASE"/>
    <property type="match status" value="1"/>
</dbReference>
<evidence type="ECO:0000313" key="14">
    <source>
        <dbReference type="Proteomes" id="UP000075420"/>
    </source>
</evidence>
<comment type="cofactor">
    <cofactor evidence="2">
        <name>NAD(+)</name>
        <dbReference type="ChEBI" id="CHEBI:57540"/>
    </cofactor>
</comment>
<evidence type="ECO:0000256" key="7">
    <source>
        <dbReference type="ARBA" id="ARBA00023027"/>
    </source>
</evidence>
<name>A0A150PS37_SORCE</name>
<organism evidence="13 14">
    <name type="scientific">Sorangium cellulosum</name>
    <name type="common">Polyangium cellulosum</name>
    <dbReference type="NCBI Taxonomy" id="56"/>
    <lineage>
        <taxon>Bacteria</taxon>
        <taxon>Pseudomonadati</taxon>
        <taxon>Myxococcota</taxon>
        <taxon>Polyangia</taxon>
        <taxon>Polyangiales</taxon>
        <taxon>Polyangiaceae</taxon>
        <taxon>Sorangium</taxon>
    </lineage>
</organism>
<dbReference type="GO" id="GO:0003978">
    <property type="term" value="F:UDP-glucose 4-epimerase activity"/>
    <property type="evidence" value="ECO:0007669"/>
    <property type="project" value="UniProtKB-EC"/>
</dbReference>
<evidence type="ECO:0000256" key="3">
    <source>
        <dbReference type="ARBA" id="ARBA00004947"/>
    </source>
</evidence>
<evidence type="ECO:0000259" key="12">
    <source>
        <dbReference type="Pfam" id="PF01370"/>
    </source>
</evidence>
<proteinExistence type="inferred from homology"/>
<comment type="pathway">
    <text evidence="3">Carbohydrate metabolism; galactose metabolism.</text>
</comment>
<keyword evidence="9" id="KW-0413">Isomerase</keyword>
<evidence type="ECO:0000256" key="2">
    <source>
        <dbReference type="ARBA" id="ARBA00001911"/>
    </source>
</evidence>
<evidence type="ECO:0000256" key="9">
    <source>
        <dbReference type="ARBA" id="ARBA00023235"/>
    </source>
</evidence>
<dbReference type="CDD" id="cd05265">
    <property type="entry name" value="SDR_a1"/>
    <property type="match status" value="1"/>
</dbReference>
<comment type="similarity">
    <text evidence="4">Belongs to the NAD(P)-dependent epimerase/dehydratase family.</text>
</comment>
<gene>
    <name evidence="13" type="ORF">BE08_37935</name>
</gene>
<keyword evidence="7" id="KW-0520">NAD</keyword>
<evidence type="ECO:0000256" key="11">
    <source>
        <dbReference type="ARBA" id="ARBA00033067"/>
    </source>
</evidence>
<evidence type="ECO:0000256" key="5">
    <source>
        <dbReference type="ARBA" id="ARBA00013189"/>
    </source>
</evidence>
<dbReference type="AlphaFoldDB" id="A0A150PS37"/>
<dbReference type="EMBL" id="JELY01000688">
    <property type="protein sequence ID" value="KYF58504.1"/>
    <property type="molecule type" value="Genomic_DNA"/>
</dbReference>
<dbReference type="Proteomes" id="UP000075420">
    <property type="component" value="Unassembled WGS sequence"/>
</dbReference>
<dbReference type="SUPFAM" id="SSF51735">
    <property type="entry name" value="NAD(P)-binding Rossmann-fold domains"/>
    <property type="match status" value="1"/>
</dbReference>
<dbReference type="GO" id="GO:0005829">
    <property type="term" value="C:cytosol"/>
    <property type="evidence" value="ECO:0007669"/>
    <property type="project" value="TreeGrafter"/>
</dbReference>
<dbReference type="Pfam" id="PF01370">
    <property type="entry name" value="Epimerase"/>
    <property type="match status" value="1"/>
</dbReference>